<dbReference type="Pfam" id="PF24061">
    <property type="entry name" value="LBD_receptor"/>
    <property type="match status" value="1"/>
</dbReference>
<evidence type="ECO:0000256" key="6">
    <source>
        <dbReference type="ARBA" id="ARBA00023170"/>
    </source>
</evidence>
<accession>A0AAW2HRF0</accession>
<keyword evidence="4 8" id="KW-1133">Transmembrane helix</keyword>
<gene>
    <name evidence="10" type="ORF">PYX00_005456</name>
</gene>
<proteinExistence type="predicted"/>
<keyword evidence="6" id="KW-0675">Receptor</keyword>
<organism evidence="10">
    <name type="scientific">Menopon gallinae</name>
    <name type="common">poultry shaft louse</name>
    <dbReference type="NCBI Taxonomy" id="328185"/>
    <lineage>
        <taxon>Eukaryota</taxon>
        <taxon>Metazoa</taxon>
        <taxon>Ecdysozoa</taxon>
        <taxon>Arthropoda</taxon>
        <taxon>Hexapoda</taxon>
        <taxon>Insecta</taxon>
        <taxon>Pterygota</taxon>
        <taxon>Neoptera</taxon>
        <taxon>Paraneoptera</taxon>
        <taxon>Psocodea</taxon>
        <taxon>Troctomorpha</taxon>
        <taxon>Phthiraptera</taxon>
        <taxon>Amblycera</taxon>
        <taxon>Menoponidae</taxon>
        <taxon>Menopon</taxon>
    </lineage>
</organism>
<evidence type="ECO:0000256" key="4">
    <source>
        <dbReference type="ARBA" id="ARBA00022989"/>
    </source>
</evidence>
<reference evidence="10" key="1">
    <citation type="journal article" date="2024" name="Gigascience">
        <title>Chromosome-level genome of the poultry shaft louse Menopon gallinae provides insight into the host-switching and adaptive evolution of parasitic lice.</title>
        <authorList>
            <person name="Xu Y."/>
            <person name="Ma L."/>
            <person name="Liu S."/>
            <person name="Liang Y."/>
            <person name="Liu Q."/>
            <person name="He Z."/>
            <person name="Tian L."/>
            <person name="Duan Y."/>
            <person name="Cai W."/>
            <person name="Li H."/>
            <person name="Song F."/>
        </authorList>
    </citation>
    <scope>NUCLEOTIDE SEQUENCE</scope>
    <source>
        <strain evidence="10">Cailab_2023a</strain>
    </source>
</reference>
<keyword evidence="7" id="KW-0325">Glycoprotein</keyword>
<name>A0AAW2HRF0_9NEOP</name>
<dbReference type="EMBL" id="JARGDH010000003">
    <property type="protein sequence ID" value="KAL0272520.1"/>
    <property type="molecule type" value="Genomic_DNA"/>
</dbReference>
<keyword evidence="5 8" id="KW-0472">Membrane</keyword>
<feature type="transmembrane region" description="Helical" evidence="8">
    <location>
        <begin position="621"/>
        <end position="640"/>
    </location>
</feature>
<evidence type="ECO:0000256" key="3">
    <source>
        <dbReference type="ARBA" id="ARBA00022692"/>
    </source>
</evidence>
<evidence type="ECO:0000256" key="2">
    <source>
        <dbReference type="ARBA" id="ARBA00022475"/>
    </source>
</evidence>
<sequence length="659" mass="75589">MATEEEATERMMKGPKGLRRETRHVMYAVILSALFASGHCGLTEILTRHPHRVSVASDMLASCLQKMADHYPFEGYELELLIQDPEFDTCGFTRYWNRFILEEGLRMGTTLTVRKYHRPLKFLGKLRRKRRTLFMLVLKRIREGDNFFVDLEHQTIDFEVITKSDIVLDFAGKYFNNRTQQVWEMEVAFRKFWQARVPNVIALVPTEKNIYFYTYFPFTRLNCPDEMVPVLMNVWFSSTGKFYRTHRLFPNKVDNVHLCRLNVSLISSPPGVMVEDGNIDGIEGDMLKTVFQMMNATPAFHFVNPEEVSMNDSRTALSFLLEKVKSGESELGAGFLIPTAAYNNCTDDIHMGLGICLTWAVPNMRNMNGTMYSIMETFSCHVWLTIIFTMVASAVVLQLLDRKDGDTFTASAFRIVAAMLGKAVPIPQRFLPKAFLTLFIWYALLLGFTFQAGLGSNNILFGPPPQLESTRQIIESGFEIAGADSTIHLFNKDIKLIRSTGEEVPVEPMGVHNALFKVAFERRTAYIGLKLAIIYQIRFLNPELQDHIYVHSSCLINYQPFFALRKYSPFSHRVRFLTSALIEGGYKDNLEKKYLSRMTRIKRGRQARSKGDALARNSLHVVAYGWCIGIGVFIAECLFYHRKRLMVLMHLSIRKTVGE</sequence>
<evidence type="ECO:0000313" key="10">
    <source>
        <dbReference type="EMBL" id="KAL0272520.1"/>
    </source>
</evidence>
<keyword evidence="3 8" id="KW-0812">Transmembrane</keyword>
<feature type="transmembrane region" description="Helical" evidence="8">
    <location>
        <begin position="381"/>
        <end position="400"/>
    </location>
</feature>
<feature type="transmembrane region" description="Helical" evidence="8">
    <location>
        <begin position="434"/>
        <end position="454"/>
    </location>
</feature>
<comment type="subcellular location">
    <subcellularLocation>
        <location evidence="1">Cell membrane</location>
        <topology evidence="1">Multi-pass membrane protein</topology>
    </subcellularLocation>
</comment>
<evidence type="ECO:0000256" key="5">
    <source>
        <dbReference type="ARBA" id="ARBA00023136"/>
    </source>
</evidence>
<evidence type="ECO:0000256" key="8">
    <source>
        <dbReference type="SAM" id="Phobius"/>
    </source>
</evidence>
<dbReference type="InterPro" id="IPR056198">
    <property type="entry name" value="LBD_receptor"/>
</dbReference>
<protein>
    <recommendedName>
        <fullName evidence="9">Putative ionotropic receptor ligand binding domain-containing protein</fullName>
    </recommendedName>
</protein>
<evidence type="ECO:0000259" key="9">
    <source>
        <dbReference type="Pfam" id="PF24061"/>
    </source>
</evidence>
<dbReference type="PANTHER" id="PTHR42643:SF24">
    <property type="entry name" value="IONOTROPIC RECEPTOR 60A"/>
    <property type="match status" value="1"/>
</dbReference>
<dbReference type="SUPFAM" id="SSF53850">
    <property type="entry name" value="Periplasmic binding protein-like II"/>
    <property type="match status" value="1"/>
</dbReference>
<comment type="caution">
    <text evidence="10">The sequence shown here is derived from an EMBL/GenBank/DDBJ whole genome shotgun (WGS) entry which is preliminary data.</text>
</comment>
<dbReference type="GO" id="GO:0005886">
    <property type="term" value="C:plasma membrane"/>
    <property type="evidence" value="ECO:0007669"/>
    <property type="project" value="UniProtKB-SubCell"/>
</dbReference>
<dbReference type="InterPro" id="IPR052192">
    <property type="entry name" value="Insect_Ionotropic_Sensory_Rcpt"/>
</dbReference>
<dbReference type="PANTHER" id="PTHR42643">
    <property type="entry name" value="IONOTROPIC RECEPTOR 20A-RELATED"/>
    <property type="match status" value="1"/>
</dbReference>
<keyword evidence="2" id="KW-1003">Cell membrane</keyword>
<evidence type="ECO:0000256" key="7">
    <source>
        <dbReference type="ARBA" id="ARBA00023180"/>
    </source>
</evidence>
<dbReference type="AlphaFoldDB" id="A0AAW2HRF0"/>
<evidence type="ECO:0000256" key="1">
    <source>
        <dbReference type="ARBA" id="ARBA00004651"/>
    </source>
</evidence>
<feature type="domain" description="Putative ionotropic receptor ligand binding" evidence="9">
    <location>
        <begin position="183"/>
        <end position="255"/>
    </location>
</feature>